<dbReference type="Proteomes" id="UP000681967">
    <property type="component" value="Unassembled WGS sequence"/>
</dbReference>
<organism evidence="2 3">
    <name type="scientific">Rotaria magnacalcarata</name>
    <dbReference type="NCBI Taxonomy" id="392030"/>
    <lineage>
        <taxon>Eukaryota</taxon>
        <taxon>Metazoa</taxon>
        <taxon>Spiralia</taxon>
        <taxon>Gnathifera</taxon>
        <taxon>Rotifera</taxon>
        <taxon>Eurotatoria</taxon>
        <taxon>Bdelloidea</taxon>
        <taxon>Philodinida</taxon>
        <taxon>Philodinidae</taxon>
        <taxon>Rotaria</taxon>
    </lineage>
</organism>
<name>A0A8S2U2L5_9BILA</name>
<evidence type="ECO:0000313" key="1">
    <source>
        <dbReference type="EMBL" id="CAF4192202.1"/>
    </source>
</evidence>
<accession>A0A8S2U2L5</accession>
<proteinExistence type="predicted"/>
<dbReference type="Proteomes" id="UP000681720">
    <property type="component" value="Unassembled WGS sequence"/>
</dbReference>
<comment type="caution">
    <text evidence="2">The sequence shown here is derived from an EMBL/GenBank/DDBJ whole genome shotgun (WGS) entry which is preliminary data.</text>
</comment>
<sequence length="59" mass="6818">HKRGIVPSQEDPKFRSFFNTVATLMTQCLQDITLYTIDDYTNLLITPPESIRNYEHSGT</sequence>
<evidence type="ECO:0000313" key="2">
    <source>
        <dbReference type="EMBL" id="CAF4317523.1"/>
    </source>
</evidence>
<protein>
    <submittedName>
        <fullName evidence="2">Uncharacterized protein</fullName>
    </submittedName>
</protein>
<dbReference type="EMBL" id="CAJOBJ010039309">
    <property type="protein sequence ID" value="CAF4317523.1"/>
    <property type="molecule type" value="Genomic_DNA"/>
</dbReference>
<evidence type="ECO:0000313" key="3">
    <source>
        <dbReference type="Proteomes" id="UP000681720"/>
    </source>
</evidence>
<gene>
    <name evidence="1" type="ORF">BYL167_LOCUS23289</name>
    <name evidence="2" type="ORF">GIL414_LOCUS26558</name>
</gene>
<dbReference type="EMBL" id="CAJOBH010016220">
    <property type="protein sequence ID" value="CAF4192202.1"/>
    <property type="molecule type" value="Genomic_DNA"/>
</dbReference>
<reference evidence="2" key="1">
    <citation type="submission" date="2021-02" db="EMBL/GenBank/DDBJ databases">
        <authorList>
            <person name="Nowell W R."/>
        </authorList>
    </citation>
    <scope>NUCLEOTIDE SEQUENCE</scope>
</reference>
<dbReference type="AlphaFoldDB" id="A0A8S2U2L5"/>
<feature type="non-terminal residue" evidence="2">
    <location>
        <position position="1"/>
    </location>
</feature>